<dbReference type="eggNOG" id="arCOG09409">
    <property type="taxonomic scope" value="Archaea"/>
</dbReference>
<dbReference type="OrthoDB" id="275146at2157"/>
<sequence length="146" mass="16700">MATNHNNEPRDASYSKEQFEYYTDKEGGWLNKGSKSIFAGKYQKDLFIFAMAIGKYRDKKSLVKSPKLANVRVDAMTERQKWALLSIGISESQNLLCLKDESSMYANAEEYANEGLKILISHIEKYGINYPKSLEADLKDILEEKT</sequence>
<dbReference type="Proteomes" id="UP000002457">
    <property type="component" value="Chromosome"/>
</dbReference>
<proteinExistence type="predicted"/>
<dbReference type="AlphaFoldDB" id="B8GHW8"/>
<organism evidence="1 2">
    <name type="scientific">Methanosphaerula palustris (strain ATCC BAA-1556 / DSM 19958 / E1-9c)</name>
    <dbReference type="NCBI Taxonomy" id="521011"/>
    <lineage>
        <taxon>Archaea</taxon>
        <taxon>Methanobacteriati</taxon>
        <taxon>Methanobacteriota</taxon>
        <taxon>Stenosarchaea group</taxon>
        <taxon>Methanomicrobia</taxon>
        <taxon>Methanomicrobiales</taxon>
        <taxon>Methanoregulaceae</taxon>
        <taxon>Methanosphaerula</taxon>
    </lineage>
</organism>
<dbReference type="EMBL" id="CP001338">
    <property type="protein sequence ID" value="ACL16708.1"/>
    <property type="molecule type" value="Genomic_DNA"/>
</dbReference>
<reference evidence="1 2" key="1">
    <citation type="journal article" date="2015" name="Genome Announc.">
        <title>Complete Genome Sequence of Methanosphaerula palustris E1-9CT, a Hydrogenotrophic Methanogen Isolated from a Minerotrophic Fen Peatland.</title>
        <authorList>
            <person name="Cadillo-Quiroz H."/>
            <person name="Browne P."/>
            <person name="Kyrpides N."/>
            <person name="Woyke T."/>
            <person name="Goodwin L."/>
            <person name="Detter C."/>
            <person name="Yavitt J.B."/>
            <person name="Zinder S.H."/>
        </authorList>
    </citation>
    <scope>NUCLEOTIDE SEQUENCE [LARGE SCALE GENOMIC DNA]</scope>
    <source>
        <strain evidence="2">ATCC BAA-1556 / DSM 19958 / E1-9c</strain>
    </source>
</reference>
<evidence type="ECO:0000313" key="1">
    <source>
        <dbReference type="EMBL" id="ACL16708.1"/>
    </source>
</evidence>
<dbReference type="STRING" id="521011.Mpal_1377"/>
<dbReference type="RefSeq" id="WP_012618027.1">
    <property type="nucleotide sequence ID" value="NC_011832.1"/>
</dbReference>
<evidence type="ECO:0000313" key="2">
    <source>
        <dbReference type="Proteomes" id="UP000002457"/>
    </source>
</evidence>
<keyword evidence="2" id="KW-1185">Reference proteome</keyword>
<name>B8GHW8_METPE</name>
<dbReference type="KEGG" id="mpl:Mpal_1377"/>
<gene>
    <name evidence="1" type="ordered locus">Mpal_1377</name>
</gene>
<protein>
    <submittedName>
        <fullName evidence="1">Uncharacterized protein</fullName>
    </submittedName>
</protein>
<accession>B8GHW8</accession>
<dbReference type="HOGENOM" id="CLU_1773215_0_0_2"/>
<dbReference type="GeneID" id="7269982"/>